<evidence type="ECO:0000256" key="1">
    <source>
        <dbReference type="SAM" id="Phobius"/>
    </source>
</evidence>
<keyword evidence="1" id="KW-0812">Transmembrane</keyword>
<reference evidence="2 3" key="1">
    <citation type="submission" date="2023-01" db="EMBL/GenBank/DDBJ databases">
        <title>Analysis of 21 Apiospora genomes using comparative genomics revels a genus with tremendous synthesis potential of carbohydrate active enzymes and secondary metabolites.</title>
        <authorList>
            <person name="Sorensen T."/>
        </authorList>
    </citation>
    <scope>NUCLEOTIDE SEQUENCE [LARGE SCALE GENOMIC DNA]</scope>
    <source>
        <strain evidence="2 3">CBS 24483</strain>
    </source>
</reference>
<gene>
    <name evidence="2" type="ORF">PG986_002151</name>
</gene>
<evidence type="ECO:0000313" key="3">
    <source>
        <dbReference type="Proteomes" id="UP001391051"/>
    </source>
</evidence>
<keyword evidence="3" id="KW-1185">Reference proteome</keyword>
<name>A0ABR1QZ24_9PEZI</name>
<accession>A0ABR1QZ24</accession>
<dbReference type="EMBL" id="JAQQWE010000001">
    <property type="protein sequence ID" value="KAK7967874.1"/>
    <property type="molecule type" value="Genomic_DNA"/>
</dbReference>
<feature type="transmembrane region" description="Helical" evidence="1">
    <location>
        <begin position="63"/>
        <end position="86"/>
    </location>
</feature>
<keyword evidence="1" id="KW-1133">Transmembrane helix</keyword>
<keyword evidence="1" id="KW-0472">Membrane</keyword>
<proteinExistence type="predicted"/>
<evidence type="ECO:0000313" key="2">
    <source>
        <dbReference type="EMBL" id="KAK7967874.1"/>
    </source>
</evidence>
<dbReference type="GeneID" id="92071435"/>
<protein>
    <submittedName>
        <fullName evidence="2">Uncharacterized protein</fullName>
    </submittedName>
</protein>
<dbReference type="Proteomes" id="UP001391051">
    <property type="component" value="Unassembled WGS sequence"/>
</dbReference>
<dbReference type="RefSeq" id="XP_066707266.1">
    <property type="nucleotide sequence ID" value="XM_066838373.1"/>
</dbReference>
<sequence length="93" mass="10365">MAKFKRTNSRFRGALLMMAQATVTLIVILVFAVAFAVQAGTLTMPDWADTWQGVEPELRRTYAASLLGTITLLFILFFGTIVILIVRESRRGT</sequence>
<comment type="caution">
    <text evidence="2">The sequence shown here is derived from an EMBL/GenBank/DDBJ whole genome shotgun (WGS) entry which is preliminary data.</text>
</comment>
<organism evidence="2 3">
    <name type="scientific">Apiospora aurea</name>
    <dbReference type="NCBI Taxonomy" id="335848"/>
    <lineage>
        <taxon>Eukaryota</taxon>
        <taxon>Fungi</taxon>
        <taxon>Dikarya</taxon>
        <taxon>Ascomycota</taxon>
        <taxon>Pezizomycotina</taxon>
        <taxon>Sordariomycetes</taxon>
        <taxon>Xylariomycetidae</taxon>
        <taxon>Amphisphaeriales</taxon>
        <taxon>Apiosporaceae</taxon>
        <taxon>Apiospora</taxon>
    </lineage>
</organism>